<keyword evidence="1" id="KW-0808">Transferase</keyword>
<dbReference type="GO" id="GO:0005524">
    <property type="term" value="F:ATP binding"/>
    <property type="evidence" value="ECO:0007669"/>
    <property type="project" value="UniProtKB-KW"/>
</dbReference>
<evidence type="ECO:0000256" key="4">
    <source>
        <dbReference type="ARBA" id="ARBA00022840"/>
    </source>
</evidence>
<evidence type="ECO:0000256" key="1">
    <source>
        <dbReference type="ARBA" id="ARBA00022679"/>
    </source>
</evidence>
<sequence length="447" mass="49453">MRSVGKIFINYRTDDEHWAAAFINDTLSDRFGTGNVFFASKSIPLGDDFEKHLLPAVRASAALVAVIGRRWLEHGRIQKPDDWVRRELAEAFRLKIPVIPVLLNADRLTAGDLPPDIAPLAKCQYIRLDHRNHHNDLARLTAELFTRVQELAADDTGSTTATAPPPDEPWQAGEEVQLGSASFLLQQQTEEHVSDTHTWAWRYAPAERLDPMPAPVFLRQVRRLRRSTEWQQQRAALIAEADLLKELDTVPGMPRLLEAIRDADHVTLVLRRTKASTLRRVYGPTTWPLDHLRTVDFLLAVRRFCAVLHELHKRGHSHRALSPDVIVLAGNGAEVSIRDLGNAAVAADPVTYQAPEQFLSLRQSAGDGARTDVYQLAAIVYHVLTAHPPSPTGSPPPTAVNPRLPSSADELLARALDVVPDVRPADANAFSAGLSTVIDQLRRGGPA</sequence>
<gene>
    <name evidence="6" type="ORF">EV192_111160</name>
</gene>
<reference evidence="6 7" key="1">
    <citation type="submission" date="2019-03" db="EMBL/GenBank/DDBJ databases">
        <title>Genomic Encyclopedia of Type Strains, Phase IV (KMG-IV): sequencing the most valuable type-strain genomes for metagenomic binning, comparative biology and taxonomic classification.</title>
        <authorList>
            <person name="Goeker M."/>
        </authorList>
    </citation>
    <scope>NUCLEOTIDE SEQUENCE [LARGE SCALE GENOMIC DNA]</scope>
    <source>
        <strain evidence="6 7">DSM 45934</strain>
    </source>
</reference>
<dbReference type="AlphaFoldDB" id="A0A4R2J8P3"/>
<dbReference type="SUPFAM" id="SSF52200">
    <property type="entry name" value="Toll/Interleukin receptor TIR domain"/>
    <property type="match status" value="1"/>
</dbReference>
<feature type="domain" description="Protein kinase" evidence="5">
    <location>
        <begin position="170"/>
        <end position="438"/>
    </location>
</feature>
<dbReference type="InterPro" id="IPR000719">
    <property type="entry name" value="Prot_kinase_dom"/>
</dbReference>
<keyword evidence="4" id="KW-0067">ATP-binding</keyword>
<dbReference type="GO" id="GO:0004674">
    <property type="term" value="F:protein serine/threonine kinase activity"/>
    <property type="evidence" value="ECO:0007669"/>
    <property type="project" value="TreeGrafter"/>
</dbReference>
<keyword evidence="2" id="KW-0547">Nucleotide-binding</keyword>
<evidence type="ECO:0000313" key="6">
    <source>
        <dbReference type="EMBL" id="TCO52966.1"/>
    </source>
</evidence>
<evidence type="ECO:0000259" key="5">
    <source>
        <dbReference type="PROSITE" id="PS50011"/>
    </source>
</evidence>
<dbReference type="SUPFAM" id="SSF56112">
    <property type="entry name" value="Protein kinase-like (PK-like)"/>
    <property type="match status" value="1"/>
</dbReference>
<dbReference type="Pfam" id="PF13676">
    <property type="entry name" value="TIR_2"/>
    <property type="match status" value="1"/>
</dbReference>
<dbReference type="InterPro" id="IPR035897">
    <property type="entry name" value="Toll_tir_struct_dom_sf"/>
</dbReference>
<organism evidence="6 7">
    <name type="scientific">Actinocrispum wychmicini</name>
    <dbReference type="NCBI Taxonomy" id="1213861"/>
    <lineage>
        <taxon>Bacteria</taxon>
        <taxon>Bacillati</taxon>
        <taxon>Actinomycetota</taxon>
        <taxon>Actinomycetes</taxon>
        <taxon>Pseudonocardiales</taxon>
        <taxon>Pseudonocardiaceae</taxon>
        <taxon>Actinocrispum</taxon>
    </lineage>
</organism>
<dbReference type="PANTHER" id="PTHR43289:SF34">
    <property type="entry name" value="SERINE_THREONINE-PROTEIN KINASE YBDM-RELATED"/>
    <property type="match status" value="1"/>
</dbReference>
<dbReference type="GO" id="GO:0007165">
    <property type="term" value="P:signal transduction"/>
    <property type="evidence" value="ECO:0007669"/>
    <property type="project" value="InterPro"/>
</dbReference>
<keyword evidence="3 6" id="KW-0418">Kinase</keyword>
<dbReference type="Pfam" id="PF00069">
    <property type="entry name" value="Pkinase"/>
    <property type="match status" value="1"/>
</dbReference>
<evidence type="ECO:0000256" key="3">
    <source>
        <dbReference type="ARBA" id="ARBA00022777"/>
    </source>
</evidence>
<accession>A0A4R2J8P3</accession>
<evidence type="ECO:0000313" key="7">
    <source>
        <dbReference type="Proteomes" id="UP000295680"/>
    </source>
</evidence>
<keyword evidence="7" id="KW-1185">Reference proteome</keyword>
<dbReference type="InterPro" id="IPR011009">
    <property type="entry name" value="Kinase-like_dom_sf"/>
</dbReference>
<dbReference type="Proteomes" id="UP000295680">
    <property type="component" value="Unassembled WGS sequence"/>
</dbReference>
<dbReference type="Gene3D" id="3.40.50.10140">
    <property type="entry name" value="Toll/interleukin-1 receptor homology (TIR) domain"/>
    <property type="match status" value="1"/>
</dbReference>
<protein>
    <submittedName>
        <fullName evidence="6">Protein kinase-like protein</fullName>
    </submittedName>
</protein>
<dbReference type="InterPro" id="IPR000157">
    <property type="entry name" value="TIR_dom"/>
</dbReference>
<dbReference type="Gene3D" id="1.10.510.10">
    <property type="entry name" value="Transferase(Phosphotransferase) domain 1"/>
    <property type="match status" value="1"/>
</dbReference>
<evidence type="ECO:0000256" key="2">
    <source>
        <dbReference type="ARBA" id="ARBA00022741"/>
    </source>
</evidence>
<dbReference type="OrthoDB" id="4547231at2"/>
<dbReference type="EMBL" id="SLWS01000011">
    <property type="protein sequence ID" value="TCO52966.1"/>
    <property type="molecule type" value="Genomic_DNA"/>
</dbReference>
<name>A0A4R2J8P3_9PSEU</name>
<dbReference type="PROSITE" id="PS50011">
    <property type="entry name" value="PROTEIN_KINASE_DOM"/>
    <property type="match status" value="1"/>
</dbReference>
<comment type="caution">
    <text evidence="6">The sequence shown here is derived from an EMBL/GenBank/DDBJ whole genome shotgun (WGS) entry which is preliminary data.</text>
</comment>
<dbReference type="PANTHER" id="PTHR43289">
    <property type="entry name" value="MITOGEN-ACTIVATED PROTEIN KINASE KINASE KINASE 20-RELATED"/>
    <property type="match status" value="1"/>
</dbReference>
<proteinExistence type="predicted"/>
<dbReference type="SMART" id="SM00220">
    <property type="entry name" value="S_TKc"/>
    <property type="match status" value="1"/>
</dbReference>